<feature type="transmembrane region" description="Helical" evidence="1">
    <location>
        <begin position="35"/>
        <end position="59"/>
    </location>
</feature>
<evidence type="ECO:0000313" key="2">
    <source>
        <dbReference type="EMBL" id="KAG8598314.1"/>
    </source>
</evidence>
<dbReference type="Proteomes" id="UP000824782">
    <property type="component" value="Unassembled WGS sequence"/>
</dbReference>
<keyword evidence="3" id="KW-1185">Reference proteome</keyword>
<evidence type="ECO:0008006" key="4">
    <source>
        <dbReference type="Google" id="ProtNLM"/>
    </source>
</evidence>
<name>A0AAV7DLA9_ENGPU</name>
<gene>
    <name evidence="2" type="ORF">GDO81_002559</name>
</gene>
<organism evidence="2 3">
    <name type="scientific">Engystomops pustulosus</name>
    <name type="common">Tungara frog</name>
    <name type="synonym">Physalaemus pustulosus</name>
    <dbReference type="NCBI Taxonomy" id="76066"/>
    <lineage>
        <taxon>Eukaryota</taxon>
        <taxon>Metazoa</taxon>
        <taxon>Chordata</taxon>
        <taxon>Craniata</taxon>
        <taxon>Vertebrata</taxon>
        <taxon>Euteleostomi</taxon>
        <taxon>Amphibia</taxon>
        <taxon>Batrachia</taxon>
        <taxon>Anura</taxon>
        <taxon>Neobatrachia</taxon>
        <taxon>Hyloidea</taxon>
        <taxon>Leptodactylidae</taxon>
        <taxon>Leiuperinae</taxon>
        <taxon>Engystomops</taxon>
    </lineage>
</organism>
<protein>
    <recommendedName>
        <fullName evidence="4">Solute carrier family 45 member 3</fullName>
    </recommendedName>
</protein>
<keyword evidence="1" id="KW-1133">Transmembrane helix</keyword>
<keyword evidence="1" id="KW-0812">Transmembrane</keyword>
<dbReference type="EMBL" id="WNYA01000001">
    <property type="protein sequence ID" value="KAG8598314.1"/>
    <property type="molecule type" value="Genomic_DNA"/>
</dbReference>
<accession>A0AAV7DLA9</accession>
<sequence>MDSLCTALYAQVYSVLAPALNRLMSQTRDCDTLGVIYLLFSIPCALLGPLPSLFLAPYLHVESTPVSRACTDKW</sequence>
<keyword evidence="1" id="KW-0472">Membrane</keyword>
<evidence type="ECO:0000313" key="3">
    <source>
        <dbReference type="Proteomes" id="UP000824782"/>
    </source>
</evidence>
<evidence type="ECO:0000256" key="1">
    <source>
        <dbReference type="SAM" id="Phobius"/>
    </source>
</evidence>
<reference evidence="2" key="1">
    <citation type="thesis" date="2020" institute="ProQuest LLC" country="789 East Eisenhower Parkway, Ann Arbor, MI, USA">
        <title>Comparative Genomics and Chromosome Evolution.</title>
        <authorList>
            <person name="Mudd A.B."/>
        </authorList>
    </citation>
    <scope>NUCLEOTIDE SEQUENCE</scope>
    <source>
        <strain evidence="2">237g6f4</strain>
        <tissue evidence="2">Blood</tissue>
    </source>
</reference>
<dbReference type="AlphaFoldDB" id="A0AAV7DLA9"/>
<comment type="caution">
    <text evidence="2">The sequence shown here is derived from an EMBL/GenBank/DDBJ whole genome shotgun (WGS) entry which is preliminary data.</text>
</comment>
<proteinExistence type="predicted"/>